<keyword evidence="3" id="KW-1185">Reference proteome</keyword>
<dbReference type="KEGG" id="rli:RLO149_c020720"/>
<proteinExistence type="predicted"/>
<protein>
    <submittedName>
        <fullName evidence="2">Uncharacterized protein</fullName>
    </submittedName>
</protein>
<dbReference type="EMBL" id="CP002623">
    <property type="protein sequence ID" value="AEI94048.1"/>
    <property type="molecule type" value="Genomic_DNA"/>
</dbReference>
<feature type="region of interest" description="Disordered" evidence="1">
    <location>
        <begin position="41"/>
        <end position="61"/>
    </location>
</feature>
<organism evidence="2 3">
    <name type="scientific">Roseobacter litoralis (strain ATCC 49566 / DSM 6996 / JCM 21268 / NBRC 15278 / OCh 149)</name>
    <dbReference type="NCBI Taxonomy" id="391595"/>
    <lineage>
        <taxon>Bacteria</taxon>
        <taxon>Pseudomonadati</taxon>
        <taxon>Pseudomonadota</taxon>
        <taxon>Alphaproteobacteria</taxon>
        <taxon>Rhodobacterales</taxon>
        <taxon>Roseobacteraceae</taxon>
        <taxon>Roseobacter</taxon>
    </lineage>
</organism>
<name>F7ZLJ7_ROSLO</name>
<reference evidence="2 3" key="1">
    <citation type="journal article" date="2011" name="BMC Genomics">
        <title>Comparative genome analysis and genome-guided physiological analysis of Roseobacter litoralis.</title>
        <authorList>
            <person name="Kalhoefer D."/>
            <person name="Thole S."/>
            <person name="Voget S."/>
            <person name="Lehmann R."/>
            <person name="Liesegang H."/>
            <person name="Wollher A."/>
            <person name="Daniel R."/>
            <person name="Simon M."/>
            <person name="Brinkhoff T."/>
        </authorList>
    </citation>
    <scope>NUCLEOTIDE SEQUENCE [LARGE SCALE GENOMIC DNA]</scope>
    <source>
        <strain evidence="3">ATCC 49566 / DSM 6996 / JCM 21268 / NBRC 15278 / OCh 149</strain>
    </source>
</reference>
<dbReference type="Proteomes" id="UP000001353">
    <property type="component" value="Chromosome"/>
</dbReference>
<evidence type="ECO:0000313" key="2">
    <source>
        <dbReference type="EMBL" id="AEI94048.1"/>
    </source>
</evidence>
<accession>F7ZLJ7</accession>
<evidence type="ECO:0000313" key="3">
    <source>
        <dbReference type="Proteomes" id="UP000001353"/>
    </source>
</evidence>
<feature type="compositionally biased region" description="Basic residues" evidence="1">
    <location>
        <begin position="50"/>
        <end position="61"/>
    </location>
</feature>
<evidence type="ECO:0000256" key="1">
    <source>
        <dbReference type="SAM" id="MobiDB-lite"/>
    </source>
</evidence>
<dbReference type="AlphaFoldDB" id="F7ZLJ7"/>
<sequence length="61" mass="6785">MLVKKADGILLFDGELKQSAGSGKRSTESRALIEDWPSYKERNAAGTTTKRTRKAQTKTTR</sequence>
<dbReference type="HOGENOM" id="CLU_2919907_0_0_5"/>
<gene>
    <name evidence="2" type="ordered locus">RLO149_c020720</name>
</gene>